<evidence type="ECO:0000256" key="1">
    <source>
        <dbReference type="ARBA" id="ARBA00037217"/>
    </source>
</evidence>
<dbReference type="Pfam" id="PF01593">
    <property type="entry name" value="Amino_oxidase"/>
    <property type="match status" value="1"/>
</dbReference>
<dbReference type="EMBL" id="JBIAZU010000001">
    <property type="protein sequence ID" value="MFF5289277.1"/>
    <property type="molecule type" value="Genomic_DNA"/>
</dbReference>
<gene>
    <name evidence="5" type="ORF">ACFY35_07555</name>
</gene>
<dbReference type="InterPro" id="IPR002937">
    <property type="entry name" value="Amino_oxidase"/>
</dbReference>
<organism evidence="5 6">
    <name type="scientific">Paractinoplanes globisporus</name>
    <dbReference type="NCBI Taxonomy" id="113565"/>
    <lineage>
        <taxon>Bacteria</taxon>
        <taxon>Bacillati</taxon>
        <taxon>Actinomycetota</taxon>
        <taxon>Actinomycetes</taxon>
        <taxon>Micromonosporales</taxon>
        <taxon>Micromonosporaceae</taxon>
        <taxon>Paractinoplanes</taxon>
    </lineage>
</organism>
<dbReference type="Gene3D" id="3.50.50.60">
    <property type="entry name" value="FAD/NAD(P)-binding domain"/>
    <property type="match status" value="2"/>
</dbReference>
<dbReference type="PANTHER" id="PTHR10668">
    <property type="entry name" value="PHYTOENE DEHYDROGENASE"/>
    <property type="match status" value="1"/>
</dbReference>
<comment type="function">
    <text evidence="1">Probable oxidoreductase that may play a role as regulator of mitochondrial function.</text>
</comment>
<dbReference type="SUPFAM" id="SSF51905">
    <property type="entry name" value="FAD/NAD(P)-binding domain"/>
    <property type="match status" value="1"/>
</dbReference>
<evidence type="ECO:0000313" key="6">
    <source>
        <dbReference type="Proteomes" id="UP001602245"/>
    </source>
</evidence>
<dbReference type="RefSeq" id="WP_020509618.1">
    <property type="nucleotide sequence ID" value="NZ_JBIAZU010000001.1"/>
</dbReference>
<dbReference type="InterPro" id="IPR036188">
    <property type="entry name" value="FAD/NAD-bd_sf"/>
</dbReference>
<evidence type="ECO:0000259" key="4">
    <source>
        <dbReference type="Pfam" id="PF01593"/>
    </source>
</evidence>
<reference evidence="5 6" key="1">
    <citation type="submission" date="2024-10" db="EMBL/GenBank/DDBJ databases">
        <title>The Natural Products Discovery Center: Release of the First 8490 Sequenced Strains for Exploring Actinobacteria Biosynthetic Diversity.</title>
        <authorList>
            <person name="Kalkreuter E."/>
            <person name="Kautsar S.A."/>
            <person name="Yang D."/>
            <person name="Bader C.D."/>
            <person name="Teijaro C.N."/>
            <person name="Fluegel L."/>
            <person name="Davis C.M."/>
            <person name="Simpson J.R."/>
            <person name="Lauterbach L."/>
            <person name="Steele A.D."/>
            <person name="Gui C."/>
            <person name="Meng S."/>
            <person name="Li G."/>
            <person name="Viehrig K."/>
            <person name="Ye F."/>
            <person name="Su P."/>
            <person name="Kiefer A.F."/>
            <person name="Nichols A."/>
            <person name="Cepeda A.J."/>
            <person name="Yan W."/>
            <person name="Fan B."/>
            <person name="Jiang Y."/>
            <person name="Adhikari A."/>
            <person name="Zheng C.-J."/>
            <person name="Schuster L."/>
            <person name="Cowan T.M."/>
            <person name="Smanski M.J."/>
            <person name="Chevrette M.G."/>
            <person name="De Carvalho L.P.S."/>
            <person name="Shen B."/>
        </authorList>
    </citation>
    <scope>NUCLEOTIDE SEQUENCE [LARGE SCALE GENOMIC DNA]</scope>
    <source>
        <strain evidence="5 6">NPDC000087</strain>
    </source>
</reference>
<evidence type="ECO:0000313" key="5">
    <source>
        <dbReference type="EMBL" id="MFF5289277.1"/>
    </source>
</evidence>
<feature type="domain" description="Amine oxidase" evidence="4">
    <location>
        <begin position="31"/>
        <end position="502"/>
    </location>
</feature>
<evidence type="ECO:0000256" key="3">
    <source>
        <dbReference type="ARBA" id="ARBA00040298"/>
    </source>
</evidence>
<name>A0ABW6WBE2_9ACTN</name>
<keyword evidence="6" id="KW-1185">Reference proteome</keyword>
<proteinExistence type="predicted"/>
<evidence type="ECO:0000256" key="2">
    <source>
        <dbReference type="ARBA" id="ARBA00038825"/>
    </source>
</evidence>
<protein>
    <recommendedName>
        <fullName evidence="3">Pyridine nucleotide-disulfide oxidoreductase domain-containing protein 2</fullName>
    </recommendedName>
</protein>
<comment type="caution">
    <text evidence="5">The sequence shown here is derived from an EMBL/GenBank/DDBJ whole genome shotgun (WGS) entry which is preliminary data.</text>
</comment>
<dbReference type="PANTHER" id="PTHR10668:SF103">
    <property type="entry name" value="PYRIDINE NUCLEOTIDE-DISULFIDE OXIDOREDUCTASE DOMAIN-CONTAINING PROTEIN 2"/>
    <property type="match status" value="1"/>
</dbReference>
<dbReference type="Proteomes" id="UP001602245">
    <property type="component" value="Unassembled WGS sequence"/>
</dbReference>
<sequence length="516" mass="54236">MTSSAKPSRSSSTSSTATEADVVVIGAGHNGLVSAAYLAEAGLRVLVLEAGHLPGGNTVTEELTLPGFAHDSCSSAHVLIQSNPLLADDELGLLSRWGLRYVHPDPAVVLPRADGQTIVVHRDLDSTANEIGKWSDADASAFRELIGEWNGGLAAAHGRWSSGFPADHDGYEKLRARSAWDVIHERFGHPAVRDLMVWLSFATIQDPRRPGTGVLPSSITAGRLRFGWSTPIGGSGALPAALIRLLEARGGAVLCDAAVERIETRAGRAVAVHTADGRRIAARRAVLSSANLARLPQMLEAVPDDLAAANAAWRPGLSVFAVHAALTGNLTTRSAAAGLGSTEGIARQLDAFYRGETDATDPWLLVVNQTVVDPSRAPAGAGTFKILTVAPWDRADGNDWAEAKHGYAEQIVQRVRERIGGLEPDDILAMRTESPRDVAAHNTHNLGGSCHGGEFVLPDGQWLAGWPSYATGIDGLFLTGSTSHPGGSVSGRPGRNAARAVLTALGMDPAEVMSSR</sequence>
<accession>A0ABW6WBE2</accession>
<comment type="subunit">
    <text evidence="2">Interacts with COX5B; this interaction may contribute to localize PYROXD2 to the inner face of the inner mitochondrial membrane.</text>
</comment>